<dbReference type="Gene3D" id="3.30.50.10">
    <property type="entry name" value="Erythroid Transcription Factor GATA-1, subunit A"/>
    <property type="match status" value="1"/>
</dbReference>
<keyword evidence="8 11" id="KW-0804">Transcription</keyword>
<evidence type="ECO:0000259" key="14">
    <source>
        <dbReference type="PROSITE" id="PS51030"/>
    </source>
</evidence>
<dbReference type="GO" id="GO:0003700">
    <property type="term" value="F:DNA-binding transcription factor activity"/>
    <property type="evidence" value="ECO:0007669"/>
    <property type="project" value="InterPro"/>
</dbReference>
<dbReference type="PROSITE" id="PS00031">
    <property type="entry name" value="NUCLEAR_REC_DBD_1"/>
    <property type="match status" value="1"/>
</dbReference>
<keyword evidence="13" id="KW-0472">Membrane</keyword>
<dbReference type="AlphaFoldDB" id="A0A914PJU8"/>
<dbReference type="InterPro" id="IPR000536">
    <property type="entry name" value="Nucl_hrmn_rcpt_lig-bd"/>
</dbReference>
<evidence type="ECO:0000256" key="8">
    <source>
        <dbReference type="ARBA" id="ARBA00023163"/>
    </source>
</evidence>
<keyword evidence="5 11" id="KW-0862">Zinc</keyword>
<evidence type="ECO:0000259" key="15">
    <source>
        <dbReference type="PROSITE" id="PS51843"/>
    </source>
</evidence>
<comment type="similarity">
    <text evidence="2 11">Belongs to the nuclear hormone receptor family.</text>
</comment>
<evidence type="ECO:0000256" key="3">
    <source>
        <dbReference type="ARBA" id="ARBA00022723"/>
    </source>
</evidence>
<evidence type="ECO:0000256" key="13">
    <source>
        <dbReference type="SAM" id="Phobius"/>
    </source>
</evidence>
<dbReference type="PROSITE" id="PS51030">
    <property type="entry name" value="NUCLEAR_REC_DBD_2"/>
    <property type="match status" value="1"/>
</dbReference>
<evidence type="ECO:0000256" key="11">
    <source>
        <dbReference type="RuleBase" id="RU004334"/>
    </source>
</evidence>
<evidence type="ECO:0000256" key="12">
    <source>
        <dbReference type="SAM" id="MobiDB-lite"/>
    </source>
</evidence>
<protein>
    <submittedName>
        <fullName evidence="17">Uncharacterized protein</fullName>
    </submittedName>
</protein>
<dbReference type="PROSITE" id="PS51843">
    <property type="entry name" value="NR_LBD"/>
    <property type="match status" value="1"/>
</dbReference>
<dbReference type="SUPFAM" id="SSF48508">
    <property type="entry name" value="Nuclear receptor ligand-binding domain"/>
    <property type="match status" value="1"/>
</dbReference>
<evidence type="ECO:0000313" key="16">
    <source>
        <dbReference type="Proteomes" id="UP000887578"/>
    </source>
</evidence>
<evidence type="ECO:0000256" key="7">
    <source>
        <dbReference type="ARBA" id="ARBA00023125"/>
    </source>
</evidence>
<keyword evidence="4 11" id="KW-0863">Zinc-finger</keyword>
<keyword evidence="3 11" id="KW-0479">Metal-binding</keyword>
<evidence type="ECO:0000256" key="2">
    <source>
        <dbReference type="ARBA" id="ARBA00005993"/>
    </source>
</evidence>
<sequence>MDLKECVICGDERDVSRHYGVACCYGCKAFFRRTVFEKKKYHCKEEKGCEVNKANRNRCRFCRYQKCLKSGMSEDNFREPYSVTKSETSSEAQSPVVSPTVSLPNPKTLSPASESIITFLKSMTKSTIENYDPSYDTLTLEECLKFPVNRIANLTDGLRNPHVIVPKMKFDLQWFKYSNMSFGWYQIFVYVAEWAKGIPQFRMLKAEDQERLFHLNFATLSFPMCFYYMVGDCEKMKEFMYANDNFIEPGAFGSEIIMVMGTKLLNIYETHLFSPYRKLKPDDEEMALGMTLMLFQFSESLSNEGYLICSKYKEKLYTALYEYQMIKFADKTELERIQRYAMLMELMGYGKYIMAKFKSK</sequence>
<keyword evidence="6 11" id="KW-0805">Transcription regulation</keyword>
<dbReference type="PRINTS" id="PR00398">
    <property type="entry name" value="STRDHORMONER"/>
</dbReference>
<feature type="domain" description="Nuclear receptor" evidence="14">
    <location>
        <begin position="3"/>
        <end position="79"/>
    </location>
</feature>
<dbReference type="PANTHER" id="PTHR47630:SF6">
    <property type="entry name" value="NUCLEAR HORMONE RECEPTOR FAMILY"/>
    <property type="match status" value="1"/>
</dbReference>
<dbReference type="SUPFAM" id="SSF57716">
    <property type="entry name" value="Glucocorticoid receptor-like (DNA-binding domain)"/>
    <property type="match status" value="1"/>
</dbReference>
<dbReference type="GO" id="GO:0005634">
    <property type="term" value="C:nucleus"/>
    <property type="evidence" value="ECO:0007669"/>
    <property type="project" value="UniProtKB-SubCell"/>
</dbReference>
<dbReference type="InterPro" id="IPR052499">
    <property type="entry name" value="C.elegans_NHRs"/>
</dbReference>
<keyword evidence="13" id="KW-0812">Transmembrane</keyword>
<dbReference type="Pfam" id="PF00105">
    <property type="entry name" value="zf-C4"/>
    <property type="match status" value="1"/>
</dbReference>
<evidence type="ECO:0000256" key="9">
    <source>
        <dbReference type="ARBA" id="ARBA00023170"/>
    </source>
</evidence>
<dbReference type="GO" id="GO:0008270">
    <property type="term" value="F:zinc ion binding"/>
    <property type="evidence" value="ECO:0007669"/>
    <property type="project" value="UniProtKB-KW"/>
</dbReference>
<keyword evidence="16" id="KW-1185">Reference proteome</keyword>
<organism evidence="16 17">
    <name type="scientific">Panagrolaimus davidi</name>
    <dbReference type="NCBI Taxonomy" id="227884"/>
    <lineage>
        <taxon>Eukaryota</taxon>
        <taxon>Metazoa</taxon>
        <taxon>Ecdysozoa</taxon>
        <taxon>Nematoda</taxon>
        <taxon>Chromadorea</taxon>
        <taxon>Rhabditida</taxon>
        <taxon>Tylenchina</taxon>
        <taxon>Panagrolaimomorpha</taxon>
        <taxon>Panagrolaimoidea</taxon>
        <taxon>Panagrolaimidae</taxon>
        <taxon>Panagrolaimus</taxon>
    </lineage>
</organism>
<dbReference type="CDD" id="cd06916">
    <property type="entry name" value="NR_DBD_like"/>
    <property type="match status" value="1"/>
</dbReference>
<feature type="compositionally biased region" description="Polar residues" evidence="12">
    <location>
        <begin position="83"/>
        <end position="105"/>
    </location>
</feature>
<dbReference type="FunFam" id="3.30.50.10:FF:000030">
    <property type="entry name" value="Nuclear Hormone Receptor family"/>
    <property type="match status" value="1"/>
</dbReference>
<feature type="domain" description="NR LBD" evidence="15">
    <location>
        <begin position="150"/>
        <end position="360"/>
    </location>
</feature>
<proteinExistence type="inferred from homology"/>
<dbReference type="InterPro" id="IPR013088">
    <property type="entry name" value="Znf_NHR/GATA"/>
</dbReference>
<evidence type="ECO:0000256" key="10">
    <source>
        <dbReference type="ARBA" id="ARBA00023242"/>
    </source>
</evidence>
<dbReference type="InterPro" id="IPR001723">
    <property type="entry name" value="Nuclear_hrmn_rcpt"/>
</dbReference>
<dbReference type="Proteomes" id="UP000887578">
    <property type="component" value="Unplaced"/>
</dbReference>
<dbReference type="SMART" id="SM00430">
    <property type="entry name" value="HOLI"/>
    <property type="match status" value="1"/>
</dbReference>
<evidence type="ECO:0000256" key="5">
    <source>
        <dbReference type="ARBA" id="ARBA00022833"/>
    </source>
</evidence>
<evidence type="ECO:0000256" key="1">
    <source>
        <dbReference type="ARBA" id="ARBA00004123"/>
    </source>
</evidence>
<feature type="region of interest" description="Disordered" evidence="12">
    <location>
        <begin position="80"/>
        <end position="105"/>
    </location>
</feature>
<evidence type="ECO:0000313" key="17">
    <source>
        <dbReference type="WBParaSite" id="PDA_v2.g16040.t1"/>
    </source>
</evidence>
<dbReference type="InterPro" id="IPR035500">
    <property type="entry name" value="NHR-like_dom_sf"/>
</dbReference>
<keyword evidence="9 11" id="KW-0675">Receptor</keyword>
<keyword evidence="7 11" id="KW-0238">DNA-binding</keyword>
<dbReference type="SMART" id="SM00399">
    <property type="entry name" value="ZnF_C4"/>
    <property type="match status" value="1"/>
</dbReference>
<feature type="transmembrane region" description="Helical" evidence="13">
    <location>
        <begin position="212"/>
        <end position="230"/>
    </location>
</feature>
<evidence type="ECO:0000256" key="6">
    <source>
        <dbReference type="ARBA" id="ARBA00023015"/>
    </source>
</evidence>
<accession>A0A914PJU8</accession>
<comment type="subcellular location">
    <subcellularLocation>
        <location evidence="1 11">Nucleus</location>
    </subcellularLocation>
</comment>
<name>A0A914PJU8_9BILA</name>
<reference evidence="17" key="1">
    <citation type="submission" date="2022-11" db="UniProtKB">
        <authorList>
            <consortium name="WormBaseParasite"/>
        </authorList>
    </citation>
    <scope>IDENTIFICATION</scope>
</reference>
<dbReference type="Gene3D" id="1.10.565.10">
    <property type="entry name" value="Retinoid X Receptor"/>
    <property type="match status" value="1"/>
</dbReference>
<dbReference type="InterPro" id="IPR001628">
    <property type="entry name" value="Znf_hrmn_rcpt"/>
</dbReference>
<keyword evidence="13" id="KW-1133">Transmembrane helix</keyword>
<keyword evidence="10 11" id="KW-0539">Nucleus</keyword>
<dbReference type="PRINTS" id="PR00047">
    <property type="entry name" value="STROIDFINGER"/>
</dbReference>
<dbReference type="GO" id="GO:0043565">
    <property type="term" value="F:sequence-specific DNA binding"/>
    <property type="evidence" value="ECO:0007669"/>
    <property type="project" value="InterPro"/>
</dbReference>
<dbReference type="Pfam" id="PF00104">
    <property type="entry name" value="Hormone_recep"/>
    <property type="match status" value="1"/>
</dbReference>
<dbReference type="WBParaSite" id="PDA_v2.g16040.t1">
    <property type="protein sequence ID" value="PDA_v2.g16040.t1"/>
    <property type="gene ID" value="PDA_v2.g16040"/>
</dbReference>
<evidence type="ECO:0000256" key="4">
    <source>
        <dbReference type="ARBA" id="ARBA00022771"/>
    </source>
</evidence>
<dbReference type="PANTHER" id="PTHR47630">
    <property type="entry name" value="NUCLEAR HORMONE RECEPTOR FAMILY-RELATED-RELATED"/>
    <property type="match status" value="1"/>
</dbReference>